<gene>
    <name evidence="1" type="ORF">E2C01_001021</name>
</gene>
<organism evidence="1 2">
    <name type="scientific">Portunus trituberculatus</name>
    <name type="common">Swimming crab</name>
    <name type="synonym">Neptunus trituberculatus</name>
    <dbReference type="NCBI Taxonomy" id="210409"/>
    <lineage>
        <taxon>Eukaryota</taxon>
        <taxon>Metazoa</taxon>
        <taxon>Ecdysozoa</taxon>
        <taxon>Arthropoda</taxon>
        <taxon>Crustacea</taxon>
        <taxon>Multicrustacea</taxon>
        <taxon>Malacostraca</taxon>
        <taxon>Eumalacostraca</taxon>
        <taxon>Eucarida</taxon>
        <taxon>Decapoda</taxon>
        <taxon>Pleocyemata</taxon>
        <taxon>Brachyura</taxon>
        <taxon>Eubrachyura</taxon>
        <taxon>Portunoidea</taxon>
        <taxon>Portunidae</taxon>
        <taxon>Portuninae</taxon>
        <taxon>Portunus</taxon>
    </lineage>
</organism>
<protein>
    <submittedName>
        <fullName evidence="1">Uncharacterized protein</fullName>
    </submittedName>
</protein>
<proteinExistence type="predicted"/>
<accession>A0A5B7CIA9</accession>
<comment type="caution">
    <text evidence="1">The sequence shown here is derived from an EMBL/GenBank/DDBJ whole genome shotgun (WGS) entry which is preliminary data.</text>
</comment>
<evidence type="ECO:0000313" key="1">
    <source>
        <dbReference type="EMBL" id="MPC08434.1"/>
    </source>
</evidence>
<name>A0A5B7CIA9_PORTR</name>
<reference evidence="1 2" key="1">
    <citation type="submission" date="2019-05" db="EMBL/GenBank/DDBJ databases">
        <title>Another draft genome of Portunus trituberculatus and its Hox gene families provides insights of decapod evolution.</title>
        <authorList>
            <person name="Jeong J.-H."/>
            <person name="Song I."/>
            <person name="Kim S."/>
            <person name="Choi T."/>
            <person name="Kim D."/>
            <person name="Ryu S."/>
            <person name="Kim W."/>
        </authorList>
    </citation>
    <scope>NUCLEOTIDE SEQUENCE [LARGE SCALE GENOMIC DNA]</scope>
    <source>
        <tissue evidence="1">Muscle</tissue>
    </source>
</reference>
<evidence type="ECO:0000313" key="2">
    <source>
        <dbReference type="Proteomes" id="UP000324222"/>
    </source>
</evidence>
<sequence>MVKNYLAQSAMNVDTSTADQVWLQFPCVPGVVFGCCYIPPSDSPYFSHSSFASIQDKILAIGRISWGSIPSWMGPIKWSRIDHDAIVNNISNIDLTNIDFTDVDNMLYGSSEASQVPVAIANVVSGGNRWDRLLNDPDDTRV</sequence>
<keyword evidence="2" id="KW-1185">Reference proteome</keyword>
<dbReference type="AlphaFoldDB" id="A0A5B7CIA9"/>
<dbReference type="Proteomes" id="UP000324222">
    <property type="component" value="Unassembled WGS sequence"/>
</dbReference>
<dbReference type="EMBL" id="VSRR010000029">
    <property type="protein sequence ID" value="MPC08434.1"/>
    <property type="molecule type" value="Genomic_DNA"/>
</dbReference>
<dbReference type="PROSITE" id="PS51257">
    <property type="entry name" value="PROKAR_LIPOPROTEIN"/>
    <property type="match status" value="1"/>
</dbReference>